<organism evidence="5 6">
    <name type="scientific">Buddleja alternifolia</name>
    <dbReference type="NCBI Taxonomy" id="168488"/>
    <lineage>
        <taxon>Eukaryota</taxon>
        <taxon>Viridiplantae</taxon>
        <taxon>Streptophyta</taxon>
        <taxon>Embryophyta</taxon>
        <taxon>Tracheophyta</taxon>
        <taxon>Spermatophyta</taxon>
        <taxon>Magnoliopsida</taxon>
        <taxon>eudicotyledons</taxon>
        <taxon>Gunneridae</taxon>
        <taxon>Pentapetalae</taxon>
        <taxon>asterids</taxon>
        <taxon>lamiids</taxon>
        <taxon>Lamiales</taxon>
        <taxon>Scrophulariaceae</taxon>
        <taxon>Buddlejeae</taxon>
        <taxon>Buddleja</taxon>
    </lineage>
</organism>
<protein>
    <recommendedName>
        <fullName evidence="4">Cystatin domain-containing protein</fullName>
    </recommendedName>
</protein>
<dbReference type="CDD" id="cd00042">
    <property type="entry name" value="CY"/>
    <property type="match status" value="1"/>
</dbReference>
<evidence type="ECO:0000259" key="4">
    <source>
        <dbReference type="SMART" id="SM00043"/>
    </source>
</evidence>
<keyword evidence="6" id="KW-1185">Reference proteome</keyword>
<gene>
    <name evidence="5" type="ORF">BUALT_Bualt13G0101900</name>
</gene>
<dbReference type="Proteomes" id="UP000826271">
    <property type="component" value="Unassembled WGS sequence"/>
</dbReference>
<feature type="chain" id="PRO_5043910853" description="Cystatin domain-containing protein" evidence="3">
    <location>
        <begin position="26"/>
        <end position="116"/>
    </location>
</feature>
<accession>A0AAV6WTK9</accession>
<dbReference type="EMBL" id="WHWC01000013">
    <property type="protein sequence ID" value="KAG8371572.1"/>
    <property type="molecule type" value="Genomic_DNA"/>
</dbReference>
<keyword evidence="3" id="KW-0732">Signal</keyword>
<reference evidence="5" key="1">
    <citation type="submission" date="2019-10" db="EMBL/GenBank/DDBJ databases">
        <authorList>
            <person name="Zhang R."/>
            <person name="Pan Y."/>
            <person name="Wang J."/>
            <person name="Ma R."/>
            <person name="Yu S."/>
        </authorList>
    </citation>
    <scope>NUCLEOTIDE SEQUENCE</scope>
    <source>
        <strain evidence="5">LA-IB0</strain>
        <tissue evidence="5">Leaf</tissue>
    </source>
</reference>
<keyword evidence="2" id="KW-0789">Thiol protease inhibitor</keyword>
<comment type="caution">
    <text evidence="5">The sequence shown here is derived from an EMBL/GenBank/DDBJ whole genome shotgun (WGS) entry which is preliminary data.</text>
</comment>
<dbReference type="PANTHER" id="PTHR47364:SF2">
    <property type="entry name" value="CYSTEINE PROTEINASE INHIBITOR 5"/>
    <property type="match status" value="1"/>
</dbReference>
<dbReference type="SMART" id="SM00043">
    <property type="entry name" value="CY"/>
    <property type="match status" value="1"/>
</dbReference>
<evidence type="ECO:0000313" key="6">
    <source>
        <dbReference type="Proteomes" id="UP000826271"/>
    </source>
</evidence>
<feature type="signal peptide" evidence="3">
    <location>
        <begin position="1"/>
        <end position="25"/>
    </location>
</feature>
<dbReference type="InterPro" id="IPR000010">
    <property type="entry name" value="Cystatin_dom"/>
</dbReference>
<evidence type="ECO:0000256" key="3">
    <source>
        <dbReference type="SAM" id="SignalP"/>
    </source>
</evidence>
<evidence type="ECO:0000256" key="2">
    <source>
        <dbReference type="ARBA" id="ARBA00022704"/>
    </source>
</evidence>
<dbReference type="Pfam" id="PF16845">
    <property type="entry name" value="SQAPI"/>
    <property type="match status" value="1"/>
</dbReference>
<proteinExistence type="predicted"/>
<name>A0AAV6WTK9_9LAMI</name>
<keyword evidence="1" id="KW-0646">Protease inhibitor</keyword>
<dbReference type="PANTHER" id="PTHR47364">
    <property type="entry name" value="CYSTEINE PROTEINASE INHIBITOR 5"/>
    <property type="match status" value="1"/>
</dbReference>
<sequence>MAPKPLSLLFVLSVLVASFSYEASAGGEYQRIIDLKDPHVVHIGEFAVTEHNNQNKTTLEFVEIVKGEKQVVAGFNYKLLIAAKDGATSMPNNYEAVIFEDLQSVLKLKSFKIVST</sequence>
<feature type="domain" description="Cystatin" evidence="4">
    <location>
        <begin position="23"/>
        <end position="114"/>
    </location>
</feature>
<dbReference type="Gene3D" id="3.10.450.10">
    <property type="match status" value="1"/>
</dbReference>
<dbReference type="SUPFAM" id="SSF54403">
    <property type="entry name" value="Cystatin/monellin"/>
    <property type="match status" value="1"/>
</dbReference>
<dbReference type="AlphaFoldDB" id="A0AAV6WTK9"/>
<dbReference type="GO" id="GO:0004869">
    <property type="term" value="F:cysteine-type endopeptidase inhibitor activity"/>
    <property type="evidence" value="ECO:0007669"/>
    <property type="project" value="UniProtKB-KW"/>
</dbReference>
<evidence type="ECO:0000313" key="5">
    <source>
        <dbReference type="EMBL" id="KAG8371572.1"/>
    </source>
</evidence>
<evidence type="ECO:0000256" key="1">
    <source>
        <dbReference type="ARBA" id="ARBA00022690"/>
    </source>
</evidence>
<dbReference type="InterPro" id="IPR046350">
    <property type="entry name" value="Cystatin_sf"/>
</dbReference>